<dbReference type="EMBL" id="KL584720">
    <property type="protein sequence ID" value="KEQ69626.1"/>
    <property type="molecule type" value="Genomic_DNA"/>
</dbReference>
<dbReference type="InterPro" id="IPR037762">
    <property type="entry name" value="C2C_Tricalbin"/>
</dbReference>
<evidence type="ECO:0000259" key="14">
    <source>
        <dbReference type="PROSITE" id="PS51847"/>
    </source>
</evidence>
<dbReference type="OrthoDB" id="1029639at2759"/>
<dbReference type="InterPro" id="IPR037761">
    <property type="entry name" value="C2A_Tricalbin"/>
</dbReference>
<sequence length="1498" mass="164197">MLDGLHNGHSKEELKSQGAIDAARDPHSRVTAADAEQTILDEAKKGGAAAFQFDADASSAEKARQVKARLPPELQHIRQHQTAVLASDQDDSLKPAYDIPTAPLSAALPSPAKSTAELTNGASPEKEEDWAKVGWAPRFGQLPDSASVQGESLLDHQTMLEGKLDDKFFGDWYHNTGIIIFACLSSWLVAVLGGGLGWLFIVMAICGTYYRTSIRRVRRNFRDDVNREMAKARIETDVESLEWINSFLVKFWPIYAPVICTTIVSSVDQVLSTSTPAFLDSMRMKFFTLGTKPPRLEHVKTYPKAEDDIVLMDWKFSFTPNDTADLTARQVKNKINPKVVLEVRIGKGMVSKGMDIIVEDMAFSGLMRVKMKLQIPFPHIEKVEICFLERPTIDYVCKPLGGDTFGFDINFIPGLESFIQEQIHANLGPMMYDPNVFPIEIAKMLAGNPVDQAIGVLQITFHGAQGLRNPDKFSGTPDPYCTVSINNRDVLGKTKTVSENANPRWNETINVVLTSLKDALTLQVYDYNEFRKDKELGAATFALDQLESQTEFESQQLEVMANGRARGVIQADIRFFPVLEGQKLPDGTVQPAPESNTGIAKFTIESAKELDGSKSMIGQLNPYPVLLLNGKEIHIGKKLKRTNNPVFPDATKELLITDRKKAKLGLVIKDDRGLAADPIIGTYQLKLDDMLELMNRGQEWYNLAGVKTGRAKMLLQWKPVALKGALGGSGGYVTPIGVMRLHFQNARDLRNLETLGKSDPYIRVMLSGIMKGRTVTWKNNLNPDFDEVVYVPVHSIREKLSLEVMDEEKLGKDRLLGMIELAVSDYAHQDESGEYLVDDSKKALSQGLRMGATGSAKGILNYTASFFPTLNVIDPEDEETEDKSSLNVADPIEELLTPTTGVRPEGRARSNTAGTIGSLKSNPAAAEMRQQLAANENKQDDGLPVKKEVPKVRISAEDLSNYESGLLVFKIIEGDLAAPGSHLEVIMDDMLFASYTSSRTRSKHYKFNETGDAMVRELDLSRITLRLVEEVDAKGDDDHDKHIKAKLTGQTLEVLKSALYTPTKLTLKDSHGRDSSVTVSLKYLPVKMKLDPSESINNQGNLRVEVLDAADLPAADRNGYSDPYAKFTLNGKEVFKSKTQKKTLHPAWNEFFEVPIRSRTAANFQVDVYDWDFGDKADFLGKAAINLDILEPFRRQEVTLGLDGKSGSIRLGMLFKPDYVTRARQGSSTFHGTFAAPGKIVGAPVKGVGKGAVFVGGNVVRGASFLGRGFRRRKSNAEQDGDDALTDDTPMPGMSTGAPLTEQQSPEYTVNIEGPGTPHSRTRSFGNATTSPTSSETGTASISVLSAAGFPAGTKVEVKILHDGPQGLKEIVRTKPLKTKGEEVSWADLRLEKKLACTADSSFRVVVSDHHTFGNGNELGEAQFFLDDQGAGGEKEVKVGSGIVTVRSSWRPSTADSTSMLGSIRGSPGGANLGGSIGRRSFMGRRERSVTPSAPGQP</sequence>
<keyword evidence="6" id="KW-0256">Endoplasmic reticulum</keyword>
<evidence type="ECO:0000256" key="2">
    <source>
        <dbReference type="ARBA" id="ARBA00022448"/>
    </source>
</evidence>
<proteinExistence type="predicted"/>
<evidence type="ECO:0000259" key="13">
    <source>
        <dbReference type="PROSITE" id="PS50004"/>
    </source>
</evidence>
<dbReference type="Pfam" id="PF25669">
    <property type="entry name" value="SMP_MUG190-like"/>
    <property type="match status" value="1"/>
</dbReference>
<dbReference type="InterPro" id="IPR052455">
    <property type="entry name" value="Tricalbin_domain"/>
</dbReference>
<dbReference type="Proteomes" id="UP000027730">
    <property type="component" value="Unassembled WGS sequence"/>
</dbReference>
<feature type="compositionally biased region" description="Gly residues" evidence="11">
    <location>
        <begin position="1467"/>
        <end position="1477"/>
    </location>
</feature>
<dbReference type="PIRSF" id="PIRSF037232">
    <property type="entry name" value="Tricalbin"/>
    <property type="match status" value="1"/>
</dbReference>
<keyword evidence="2" id="KW-0813">Transport</keyword>
<dbReference type="PROSITE" id="PS51847">
    <property type="entry name" value="SMP"/>
    <property type="match status" value="1"/>
</dbReference>
<dbReference type="GO" id="GO:0008289">
    <property type="term" value="F:lipid binding"/>
    <property type="evidence" value="ECO:0007669"/>
    <property type="project" value="UniProtKB-KW"/>
</dbReference>
<feature type="domain" description="C2" evidence="13">
    <location>
        <begin position="718"/>
        <end position="836"/>
    </location>
</feature>
<feature type="region of interest" description="Disordered" evidence="11">
    <location>
        <begin position="1271"/>
        <end position="1338"/>
    </location>
</feature>
<feature type="region of interest" description="Disordered" evidence="11">
    <location>
        <begin position="1"/>
        <end position="35"/>
    </location>
</feature>
<dbReference type="InterPro" id="IPR031468">
    <property type="entry name" value="SMP_LBD"/>
</dbReference>
<feature type="region of interest" description="Disordered" evidence="11">
    <location>
        <begin position="899"/>
        <end position="921"/>
    </location>
</feature>
<evidence type="ECO:0000256" key="1">
    <source>
        <dbReference type="ARBA" id="ARBA00004586"/>
    </source>
</evidence>
<comment type="subcellular location">
    <subcellularLocation>
        <location evidence="1">Endoplasmic reticulum membrane</location>
    </subcellularLocation>
</comment>
<accession>A0A074X4Z1</accession>
<dbReference type="GO" id="GO:0005789">
    <property type="term" value="C:endoplasmic reticulum membrane"/>
    <property type="evidence" value="ECO:0007669"/>
    <property type="project" value="UniProtKB-SubCell"/>
</dbReference>
<dbReference type="GO" id="GO:0071944">
    <property type="term" value="C:cell periphery"/>
    <property type="evidence" value="ECO:0007669"/>
    <property type="project" value="UniProtKB-ARBA"/>
</dbReference>
<keyword evidence="7 12" id="KW-1133">Transmembrane helix</keyword>
<dbReference type="STRING" id="1043004.A0A074X4Z1"/>
<dbReference type="SMART" id="SM00239">
    <property type="entry name" value="C2"/>
    <property type="match status" value="5"/>
</dbReference>
<dbReference type="Pfam" id="PF00168">
    <property type="entry name" value="C2"/>
    <property type="match status" value="4"/>
</dbReference>
<keyword evidence="9" id="KW-0446">Lipid-binding</keyword>
<evidence type="ECO:0000256" key="12">
    <source>
        <dbReference type="SAM" id="Phobius"/>
    </source>
</evidence>
<feature type="compositionally biased region" description="Polar residues" evidence="11">
    <location>
        <begin position="909"/>
        <end position="921"/>
    </location>
</feature>
<dbReference type="GeneID" id="25412152"/>
<dbReference type="CDD" id="cd04045">
    <property type="entry name" value="C2C_Tricalbin-like"/>
    <property type="match status" value="1"/>
</dbReference>
<evidence type="ECO:0000256" key="6">
    <source>
        <dbReference type="ARBA" id="ARBA00022824"/>
    </source>
</evidence>
<evidence type="ECO:0000313" key="16">
    <source>
        <dbReference type="Proteomes" id="UP000027730"/>
    </source>
</evidence>
<protein>
    <submittedName>
        <fullName evidence="15">Tricalbin</fullName>
    </submittedName>
</protein>
<feature type="region of interest" description="Disordered" evidence="11">
    <location>
        <begin position="55"/>
        <end position="74"/>
    </location>
</feature>
<feature type="compositionally biased region" description="Polar residues" evidence="11">
    <location>
        <begin position="1323"/>
        <end position="1338"/>
    </location>
</feature>
<dbReference type="InterPro" id="IPR056910">
    <property type="entry name" value="TCB1-3_C2"/>
</dbReference>
<dbReference type="GO" id="GO:0006869">
    <property type="term" value="P:lipid transport"/>
    <property type="evidence" value="ECO:0007669"/>
    <property type="project" value="UniProtKB-KW"/>
</dbReference>
<dbReference type="InterPro" id="IPR000008">
    <property type="entry name" value="C2_dom"/>
</dbReference>
<feature type="domain" description="SMP-LTD" evidence="14">
    <location>
        <begin position="237"/>
        <end position="442"/>
    </location>
</feature>
<evidence type="ECO:0000313" key="15">
    <source>
        <dbReference type="EMBL" id="KEQ69626.1"/>
    </source>
</evidence>
<dbReference type="Gene3D" id="2.60.40.150">
    <property type="entry name" value="C2 domain"/>
    <property type="match status" value="4"/>
</dbReference>
<feature type="domain" description="C2" evidence="13">
    <location>
        <begin position="1073"/>
        <end position="1200"/>
    </location>
</feature>
<keyword evidence="10 12" id="KW-0472">Membrane</keyword>
<dbReference type="PRINTS" id="PR00360">
    <property type="entry name" value="C2DOMAIN"/>
</dbReference>
<dbReference type="CDD" id="cd04044">
    <property type="entry name" value="C2A_Tricalbin-like"/>
    <property type="match status" value="1"/>
</dbReference>
<feature type="region of interest" description="Disordered" evidence="11">
    <location>
        <begin position="96"/>
        <end position="127"/>
    </location>
</feature>
<dbReference type="InterPro" id="IPR037765">
    <property type="entry name" value="C2B_Tricalbin"/>
</dbReference>
<keyword evidence="5" id="KW-0677">Repeat</keyword>
<evidence type="ECO:0000256" key="3">
    <source>
        <dbReference type="ARBA" id="ARBA00022553"/>
    </source>
</evidence>
<dbReference type="Pfam" id="PF24920">
    <property type="entry name" value="C2_TCB1"/>
    <property type="match status" value="1"/>
</dbReference>
<evidence type="ECO:0000256" key="10">
    <source>
        <dbReference type="ARBA" id="ARBA00023136"/>
    </source>
</evidence>
<feature type="domain" description="C2" evidence="13">
    <location>
        <begin position="585"/>
        <end position="701"/>
    </location>
</feature>
<dbReference type="CDD" id="cd04052">
    <property type="entry name" value="C2B_Tricalbin-like"/>
    <property type="match status" value="1"/>
</dbReference>
<name>A0A074X4Z1_9PEZI</name>
<dbReference type="PANTHER" id="PTHR46980">
    <property type="entry name" value="TRICALBIN-1-RELATED"/>
    <property type="match status" value="1"/>
</dbReference>
<keyword evidence="3" id="KW-0597">Phosphoprotein</keyword>
<feature type="transmembrane region" description="Helical" evidence="12">
    <location>
        <begin position="187"/>
        <end position="210"/>
    </location>
</feature>
<dbReference type="InterPro" id="IPR035892">
    <property type="entry name" value="C2_domain_sf"/>
</dbReference>
<dbReference type="RefSeq" id="XP_013423914.1">
    <property type="nucleotide sequence ID" value="XM_013568460.1"/>
</dbReference>
<evidence type="ECO:0000256" key="5">
    <source>
        <dbReference type="ARBA" id="ARBA00022737"/>
    </source>
</evidence>
<feature type="region of interest" description="Disordered" evidence="11">
    <location>
        <begin position="1454"/>
        <end position="1498"/>
    </location>
</feature>
<evidence type="ECO:0000256" key="9">
    <source>
        <dbReference type="ARBA" id="ARBA00023121"/>
    </source>
</evidence>
<dbReference type="HOGENOM" id="CLU_001661_0_0_1"/>
<dbReference type="InterPro" id="IPR037756">
    <property type="entry name" value="C2D_Tricalbin"/>
</dbReference>
<dbReference type="PROSITE" id="PS50004">
    <property type="entry name" value="C2"/>
    <property type="match status" value="4"/>
</dbReference>
<dbReference type="CDD" id="cd04040">
    <property type="entry name" value="C2D_Tricalbin-like"/>
    <property type="match status" value="1"/>
</dbReference>
<evidence type="ECO:0000256" key="11">
    <source>
        <dbReference type="SAM" id="MobiDB-lite"/>
    </source>
</evidence>
<evidence type="ECO:0000256" key="4">
    <source>
        <dbReference type="ARBA" id="ARBA00022692"/>
    </source>
</evidence>
<keyword evidence="8" id="KW-0445">Lipid transport</keyword>
<evidence type="ECO:0000256" key="8">
    <source>
        <dbReference type="ARBA" id="ARBA00023055"/>
    </source>
</evidence>
<dbReference type="GO" id="GO:0061817">
    <property type="term" value="P:endoplasmic reticulum-plasma membrane tethering"/>
    <property type="evidence" value="ECO:0007669"/>
    <property type="project" value="InterPro"/>
</dbReference>
<dbReference type="InterPro" id="IPR017147">
    <property type="entry name" value="Tricalbin"/>
</dbReference>
<reference evidence="15 16" key="1">
    <citation type="journal article" date="2014" name="BMC Genomics">
        <title>Genome sequencing of four Aureobasidium pullulans varieties: biotechnological potential, stress tolerance, and description of new species.</title>
        <authorList>
            <person name="Gostin Ar C."/>
            <person name="Ohm R.A."/>
            <person name="Kogej T."/>
            <person name="Sonjak S."/>
            <person name="Turk M."/>
            <person name="Zajc J."/>
            <person name="Zalar P."/>
            <person name="Grube M."/>
            <person name="Sun H."/>
            <person name="Han J."/>
            <person name="Sharma A."/>
            <person name="Chiniquy J."/>
            <person name="Ngan C.Y."/>
            <person name="Lipzen A."/>
            <person name="Barry K."/>
            <person name="Grigoriev I.V."/>
            <person name="Gunde-Cimerman N."/>
        </authorList>
    </citation>
    <scope>NUCLEOTIDE SEQUENCE [LARGE SCALE GENOMIC DNA]</scope>
    <source>
        <strain evidence="15 16">CBS 147.97</strain>
    </source>
</reference>
<organism evidence="15 16">
    <name type="scientific">Aureobasidium namibiae CBS 147.97</name>
    <dbReference type="NCBI Taxonomy" id="1043004"/>
    <lineage>
        <taxon>Eukaryota</taxon>
        <taxon>Fungi</taxon>
        <taxon>Dikarya</taxon>
        <taxon>Ascomycota</taxon>
        <taxon>Pezizomycotina</taxon>
        <taxon>Dothideomycetes</taxon>
        <taxon>Dothideomycetidae</taxon>
        <taxon>Dothideales</taxon>
        <taxon>Saccotheciaceae</taxon>
        <taxon>Aureobasidium</taxon>
    </lineage>
</organism>
<dbReference type="PANTHER" id="PTHR46980:SF2">
    <property type="entry name" value="TRICALBIN-1-RELATED"/>
    <property type="match status" value="1"/>
</dbReference>
<gene>
    <name evidence="15" type="ORF">M436DRAFT_55515</name>
</gene>
<evidence type="ECO:0000256" key="7">
    <source>
        <dbReference type="ARBA" id="ARBA00022989"/>
    </source>
</evidence>
<keyword evidence="4 12" id="KW-0812">Transmembrane</keyword>
<keyword evidence="16" id="KW-1185">Reference proteome</keyword>
<dbReference type="CDD" id="cd21678">
    <property type="entry name" value="SMP_TCB"/>
    <property type="match status" value="1"/>
</dbReference>
<feature type="compositionally biased region" description="Low complexity" evidence="11">
    <location>
        <begin position="100"/>
        <end position="116"/>
    </location>
</feature>
<feature type="domain" description="C2" evidence="13">
    <location>
        <begin position="437"/>
        <end position="557"/>
    </location>
</feature>
<dbReference type="SUPFAM" id="SSF49562">
    <property type="entry name" value="C2 domain (Calcium/lipid-binding domain, CaLB)"/>
    <property type="match status" value="4"/>
</dbReference>